<keyword evidence="6" id="KW-1185">Reference proteome</keyword>
<dbReference type="GO" id="GO:0003677">
    <property type="term" value="F:DNA binding"/>
    <property type="evidence" value="ECO:0007669"/>
    <property type="project" value="UniProtKB-KW"/>
</dbReference>
<name>A0ABW0FI30_9MICO</name>
<gene>
    <name evidence="5" type="ORF">ACFPK8_13965</name>
</gene>
<dbReference type="RefSeq" id="WP_193115688.1">
    <property type="nucleotide sequence ID" value="NZ_BAAAIR010000103.1"/>
</dbReference>
<evidence type="ECO:0000313" key="5">
    <source>
        <dbReference type="EMBL" id="MFC5298616.1"/>
    </source>
</evidence>
<protein>
    <submittedName>
        <fullName evidence="5">LacI family DNA-binding transcriptional regulator</fullName>
    </submittedName>
</protein>
<evidence type="ECO:0000259" key="4">
    <source>
        <dbReference type="Pfam" id="PF13377"/>
    </source>
</evidence>
<dbReference type="InterPro" id="IPR028082">
    <property type="entry name" value="Peripla_BP_I"/>
</dbReference>
<comment type="caution">
    <text evidence="5">The sequence shown here is derived from an EMBL/GenBank/DDBJ whole genome shotgun (WGS) entry which is preliminary data.</text>
</comment>
<organism evidence="5 6">
    <name type="scientific">Brachybacterium tyrofermentans</name>
    <dbReference type="NCBI Taxonomy" id="47848"/>
    <lineage>
        <taxon>Bacteria</taxon>
        <taxon>Bacillati</taxon>
        <taxon>Actinomycetota</taxon>
        <taxon>Actinomycetes</taxon>
        <taxon>Micrococcales</taxon>
        <taxon>Dermabacteraceae</taxon>
        <taxon>Brachybacterium</taxon>
    </lineage>
</organism>
<dbReference type="PANTHER" id="PTHR30146">
    <property type="entry name" value="LACI-RELATED TRANSCRIPTIONAL REPRESSOR"/>
    <property type="match status" value="1"/>
</dbReference>
<keyword evidence="1" id="KW-0805">Transcription regulation</keyword>
<evidence type="ECO:0000313" key="6">
    <source>
        <dbReference type="Proteomes" id="UP001595937"/>
    </source>
</evidence>
<proteinExistence type="predicted"/>
<dbReference type="InterPro" id="IPR046335">
    <property type="entry name" value="LacI/GalR-like_sensor"/>
</dbReference>
<accession>A0ABW0FI30</accession>
<dbReference type="CDD" id="cd06267">
    <property type="entry name" value="PBP1_LacI_sugar_binding-like"/>
    <property type="match status" value="1"/>
</dbReference>
<dbReference type="Proteomes" id="UP001595937">
    <property type="component" value="Unassembled WGS sequence"/>
</dbReference>
<sequence>MTAGRIGMPAPRSMWSAGFEQFHTLVLRGVEEAAVPAGCSVLSQTVATLEAELEVIRTWARQRLVDVVILKDLRRDDPRPPLLQAVGLPYVLAGDLRQSHAAAAVLTDNAGSMRSVLTDLRARGHERIGHIGGPARLLHSQWRLEAYEDFVAQHGLPSLQGEGDYSAASGARAARSLLSLEQPPTVLVFDNDAMAIGAADLMTELGLEIPRDVSLVSWDDSLACQTHDPPLAVLGHRAHQLGISLGEVAIEVLAGRHDRLRRVEDTPSVTARGSLSGPSR</sequence>
<dbReference type="Pfam" id="PF13377">
    <property type="entry name" value="Peripla_BP_3"/>
    <property type="match status" value="1"/>
</dbReference>
<dbReference type="GeneID" id="303299293"/>
<dbReference type="Gene3D" id="3.40.50.2300">
    <property type="match status" value="2"/>
</dbReference>
<evidence type="ECO:0000256" key="1">
    <source>
        <dbReference type="ARBA" id="ARBA00023015"/>
    </source>
</evidence>
<reference evidence="6" key="1">
    <citation type="journal article" date="2019" name="Int. J. Syst. Evol. Microbiol.">
        <title>The Global Catalogue of Microorganisms (GCM) 10K type strain sequencing project: providing services to taxonomists for standard genome sequencing and annotation.</title>
        <authorList>
            <consortium name="The Broad Institute Genomics Platform"/>
            <consortium name="The Broad Institute Genome Sequencing Center for Infectious Disease"/>
            <person name="Wu L."/>
            <person name="Ma J."/>
        </authorList>
    </citation>
    <scope>NUCLEOTIDE SEQUENCE [LARGE SCALE GENOMIC DNA]</scope>
    <source>
        <strain evidence="6">CGMCC 1.16455</strain>
    </source>
</reference>
<dbReference type="SUPFAM" id="SSF53822">
    <property type="entry name" value="Periplasmic binding protein-like I"/>
    <property type="match status" value="1"/>
</dbReference>
<dbReference type="PANTHER" id="PTHR30146:SF155">
    <property type="entry name" value="ALANINE RACEMASE"/>
    <property type="match status" value="1"/>
</dbReference>
<evidence type="ECO:0000256" key="3">
    <source>
        <dbReference type="ARBA" id="ARBA00023163"/>
    </source>
</evidence>
<dbReference type="EMBL" id="JBHSLN010000076">
    <property type="protein sequence ID" value="MFC5298616.1"/>
    <property type="molecule type" value="Genomic_DNA"/>
</dbReference>
<evidence type="ECO:0000256" key="2">
    <source>
        <dbReference type="ARBA" id="ARBA00023125"/>
    </source>
</evidence>
<feature type="domain" description="Transcriptional regulator LacI/GalR-like sensor" evidence="4">
    <location>
        <begin position="120"/>
        <end position="274"/>
    </location>
</feature>
<keyword evidence="3" id="KW-0804">Transcription</keyword>
<keyword evidence="2 5" id="KW-0238">DNA-binding</keyword>